<dbReference type="InterPro" id="IPR011990">
    <property type="entry name" value="TPR-like_helical_dom_sf"/>
</dbReference>
<dbReference type="Proteomes" id="UP000326354">
    <property type="component" value="Chromosome"/>
</dbReference>
<keyword evidence="1" id="KW-0677">Repeat</keyword>
<dbReference type="SUPFAM" id="SSF48452">
    <property type="entry name" value="TPR-like"/>
    <property type="match status" value="2"/>
</dbReference>
<dbReference type="SMART" id="SM00028">
    <property type="entry name" value="TPR"/>
    <property type="match status" value="6"/>
</dbReference>
<gene>
    <name evidence="4" type="ORF">UABAM_00308</name>
</gene>
<dbReference type="PROSITE" id="PS50005">
    <property type="entry name" value="TPR"/>
    <property type="match status" value="2"/>
</dbReference>
<feature type="repeat" description="TPR" evidence="3">
    <location>
        <begin position="414"/>
        <end position="447"/>
    </location>
</feature>
<evidence type="ECO:0008006" key="6">
    <source>
        <dbReference type="Google" id="ProtNLM"/>
    </source>
</evidence>
<dbReference type="Gene3D" id="1.25.40.10">
    <property type="entry name" value="Tetratricopeptide repeat domain"/>
    <property type="match status" value="3"/>
</dbReference>
<dbReference type="InterPro" id="IPR051685">
    <property type="entry name" value="Ycf3/AcsC/BcsC/TPR_MFPF"/>
</dbReference>
<dbReference type="Pfam" id="PF13424">
    <property type="entry name" value="TPR_12"/>
    <property type="match status" value="1"/>
</dbReference>
<dbReference type="PANTHER" id="PTHR44943:SF8">
    <property type="entry name" value="TPR REPEAT-CONTAINING PROTEIN MJ0263"/>
    <property type="match status" value="1"/>
</dbReference>
<evidence type="ECO:0000256" key="2">
    <source>
        <dbReference type="ARBA" id="ARBA00022803"/>
    </source>
</evidence>
<dbReference type="KEGG" id="uam:UABAM_00308"/>
<dbReference type="Pfam" id="PF07719">
    <property type="entry name" value="TPR_2"/>
    <property type="match status" value="1"/>
</dbReference>
<feature type="repeat" description="TPR" evidence="3">
    <location>
        <begin position="137"/>
        <end position="170"/>
    </location>
</feature>
<keyword evidence="5" id="KW-1185">Reference proteome</keyword>
<proteinExistence type="predicted"/>
<evidence type="ECO:0000256" key="3">
    <source>
        <dbReference type="PROSITE-ProRule" id="PRU00339"/>
    </source>
</evidence>
<sequence>MSEQIKKLYKRTEEALKRNNYDLAIELLKNQILKYTPNDVKARKLLRATVKKKHQAHGAPTKGQAMSKGIGAQAKLKFAQMRKKWNTVIEEAENYLLHDPSNVPVLFSLGEACMHSGHTDTAIFVFEDIYATDPSHVKSLIKLSEIHKGLGHYDKAIFYCQKAAKLSPTDGEISREVKRIAAMKTTDVYTEAKSSRDLIKDKDKANVLEKLNQKIRSKEDAEEVIAILKRQLQEDPENKKLLRDLAEKYLILAKYDFNGYDNAAELLQKYLEMDPTNFDTKYKIANCKVNKLSGQMEVLRSKLKKNPQDANISQQLKQVQKNKLAVEIQEYRVLADERPTESDLRYKLGKALFQCKQFDEAIANFQQAIQSPGLKVEALNYMGQAFLHKKNYALAEAQFKNALDGLNSGHKAYKTLLYSLGVVYESAGKKADAIDTFTSLLNIDIQYKDVSDRLEKLKV</sequence>
<protein>
    <recommendedName>
        <fullName evidence="6">Tetratricopeptide repeat protein</fullName>
    </recommendedName>
</protein>
<dbReference type="EMBL" id="AP019860">
    <property type="protein sequence ID" value="BBM81965.1"/>
    <property type="molecule type" value="Genomic_DNA"/>
</dbReference>
<evidence type="ECO:0000313" key="4">
    <source>
        <dbReference type="EMBL" id="BBM81965.1"/>
    </source>
</evidence>
<dbReference type="PANTHER" id="PTHR44943">
    <property type="entry name" value="CELLULOSE SYNTHASE OPERON PROTEIN C"/>
    <property type="match status" value="1"/>
</dbReference>
<dbReference type="InterPro" id="IPR013105">
    <property type="entry name" value="TPR_2"/>
</dbReference>
<keyword evidence="2 3" id="KW-0802">TPR repeat</keyword>
<accession>A0A5S9F0U0</accession>
<dbReference type="AlphaFoldDB" id="A0A5S9F0U0"/>
<organism evidence="4 5">
    <name type="scientific">Uabimicrobium amorphum</name>
    <dbReference type="NCBI Taxonomy" id="2596890"/>
    <lineage>
        <taxon>Bacteria</taxon>
        <taxon>Pseudomonadati</taxon>
        <taxon>Planctomycetota</taxon>
        <taxon>Candidatus Uabimicrobiia</taxon>
        <taxon>Candidatus Uabimicrobiales</taxon>
        <taxon>Candidatus Uabimicrobiaceae</taxon>
        <taxon>Candidatus Uabimicrobium</taxon>
    </lineage>
</organism>
<dbReference type="RefSeq" id="WP_151966225.1">
    <property type="nucleotide sequence ID" value="NZ_AP019860.1"/>
</dbReference>
<dbReference type="Pfam" id="PF13181">
    <property type="entry name" value="TPR_8"/>
    <property type="match status" value="1"/>
</dbReference>
<evidence type="ECO:0000256" key="1">
    <source>
        <dbReference type="ARBA" id="ARBA00022737"/>
    </source>
</evidence>
<name>A0A5S9F0U0_UABAM</name>
<evidence type="ECO:0000313" key="5">
    <source>
        <dbReference type="Proteomes" id="UP000326354"/>
    </source>
</evidence>
<reference evidence="4 5" key="1">
    <citation type="submission" date="2019-08" db="EMBL/GenBank/DDBJ databases">
        <title>Complete genome sequence of Candidatus Uab amorphum.</title>
        <authorList>
            <person name="Shiratori T."/>
            <person name="Suzuki S."/>
            <person name="Kakizawa Y."/>
            <person name="Ishida K."/>
        </authorList>
    </citation>
    <scope>NUCLEOTIDE SEQUENCE [LARGE SCALE GENOMIC DNA]</scope>
    <source>
        <strain evidence="4 5">SRT547</strain>
    </source>
</reference>
<dbReference type="InterPro" id="IPR019734">
    <property type="entry name" value="TPR_rpt"/>
</dbReference>
<dbReference type="OrthoDB" id="212218at2"/>